<proteinExistence type="predicted"/>
<organism evidence="1 2">
    <name type="scientific">Klebsiella pneumoniae</name>
    <dbReference type="NCBI Taxonomy" id="573"/>
    <lineage>
        <taxon>Bacteria</taxon>
        <taxon>Pseudomonadati</taxon>
        <taxon>Pseudomonadota</taxon>
        <taxon>Gammaproteobacteria</taxon>
        <taxon>Enterobacterales</taxon>
        <taxon>Enterobacteriaceae</taxon>
        <taxon>Klebsiella/Raoultella group</taxon>
        <taxon>Klebsiella</taxon>
        <taxon>Klebsiella pneumoniae complex</taxon>
    </lineage>
</organism>
<dbReference type="AlphaFoldDB" id="A0A378FQS6"/>
<protein>
    <submittedName>
        <fullName evidence="1">Uncharacterized protein</fullName>
    </submittedName>
</protein>
<accession>A0A378FQS6</accession>
<reference evidence="1 2" key="1">
    <citation type="submission" date="2018-06" db="EMBL/GenBank/DDBJ databases">
        <authorList>
            <consortium name="Pathogen Informatics"/>
            <person name="Doyle S."/>
        </authorList>
    </citation>
    <scope>NUCLEOTIDE SEQUENCE [LARGE SCALE GENOMIC DNA]</scope>
    <source>
        <strain evidence="1 2">NCTC9617</strain>
    </source>
</reference>
<evidence type="ECO:0000313" key="2">
    <source>
        <dbReference type="Proteomes" id="UP000255167"/>
    </source>
</evidence>
<name>A0A378FQS6_KLEPN</name>
<dbReference type="Proteomes" id="UP000255167">
    <property type="component" value="Unassembled WGS sequence"/>
</dbReference>
<evidence type="ECO:0000313" key="1">
    <source>
        <dbReference type="EMBL" id="STW47631.1"/>
    </source>
</evidence>
<sequence>MLSKSKLRRPQAPFLLIFTPAWGVSPSSNHFTGLAGAHRVKTFLEVINAEAVGDDR</sequence>
<gene>
    <name evidence="1" type="ORF">NCTC9617_04188</name>
</gene>
<dbReference type="EMBL" id="UGNC01000005">
    <property type="protein sequence ID" value="STW47631.1"/>
    <property type="molecule type" value="Genomic_DNA"/>
</dbReference>